<evidence type="ECO:0000256" key="2">
    <source>
        <dbReference type="SAM" id="Phobius"/>
    </source>
</evidence>
<reference evidence="3 4" key="1">
    <citation type="journal article" date="2012" name="Genome Biol.">
        <title>Genome and low-iron response of an oceanic diatom adapted to chronic iron limitation.</title>
        <authorList>
            <person name="Lommer M."/>
            <person name="Specht M."/>
            <person name="Roy A.S."/>
            <person name="Kraemer L."/>
            <person name="Andreson R."/>
            <person name="Gutowska M.A."/>
            <person name="Wolf J."/>
            <person name="Bergner S.V."/>
            <person name="Schilhabel M.B."/>
            <person name="Klostermeier U.C."/>
            <person name="Beiko R.G."/>
            <person name="Rosenstiel P."/>
            <person name="Hippler M."/>
            <person name="Laroche J."/>
        </authorList>
    </citation>
    <scope>NUCLEOTIDE SEQUENCE [LARGE SCALE GENOMIC DNA]</scope>
    <source>
        <strain evidence="3 4">CCMP1005</strain>
    </source>
</reference>
<feature type="region of interest" description="Disordered" evidence="1">
    <location>
        <begin position="1"/>
        <end position="169"/>
    </location>
</feature>
<feature type="compositionally biased region" description="Gly residues" evidence="1">
    <location>
        <begin position="149"/>
        <end position="158"/>
    </location>
</feature>
<keyword evidence="2" id="KW-0812">Transmembrane</keyword>
<evidence type="ECO:0000313" key="3">
    <source>
        <dbReference type="EMBL" id="EJK66660.1"/>
    </source>
</evidence>
<accession>K0SMS2</accession>
<keyword evidence="4" id="KW-1185">Reference proteome</keyword>
<comment type="caution">
    <text evidence="3">The sequence shown here is derived from an EMBL/GenBank/DDBJ whole genome shotgun (WGS) entry which is preliminary data.</text>
</comment>
<protein>
    <submittedName>
        <fullName evidence="3">Uncharacterized protein</fullName>
    </submittedName>
</protein>
<proteinExistence type="predicted"/>
<name>K0SMS2_THAOC</name>
<dbReference type="EMBL" id="AGNL01014549">
    <property type="protein sequence ID" value="EJK66660.1"/>
    <property type="molecule type" value="Genomic_DNA"/>
</dbReference>
<evidence type="ECO:0000313" key="4">
    <source>
        <dbReference type="Proteomes" id="UP000266841"/>
    </source>
</evidence>
<feature type="transmembrane region" description="Helical" evidence="2">
    <location>
        <begin position="177"/>
        <end position="196"/>
    </location>
</feature>
<keyword evidence="2" id="KW-0472">Membrane</keyword>
<feature type="compositionally biased region" description="Polar residues" evidence="1">
    <location>
        <begin position="111"/>
        <end position="121"/>
    </location>
</feature>
<dbReference type="Proteomes" id="UP000266841">
    <property type="component" value="Unassembled WGS sequence"/>
</dbReference>
<organism evidence="3 4">
    <name type="scientific">Thalassiosira oceanica</name>
    <name type="common">Marine diatom</name>
    <dbReference type="NCBI Taxonomy" id="159749"/>
    <lineage>
        <taxon>Eukaryota</taxon>
        <taxon>Sar</taxon>
        <taxon>Stramenopiles</taxon>
        <taxon>Ochrophyta</taxon>
        <taxon>Bacillariophyta</taxon>
        <taxon>Coscinodiscophyceae</taxon>
        <taxon>Thalassiosirophycidae</taxon>
        <taxon>Thalassiosirales</taxon>
        <taxon>Thalassiosiraceae</taxon>
        <taxon>Thalassiosira</taxon>
    </lineage>
</organism>
<evidence type="ECO:0000256" key="1">
    <source>
        <dbReference type="SAM" id="MobiDB-lite"/>
    </source>
</evidence>
<dbReference type="AlphaFoldDB" id="K0SMS2"/>
<gene>
    <name evidence="3" type="ORF">THAOC_12402</name>
</gene>
<sequence length="231" mass="23521">MADELARMEGTADGAGEDDDSMPSNDGVDVGFAGEDTGGVSPSGTWSEGSDVGGGYGSQDLPGDKWEYQSGEDESEGGAYDSGEGRTTSTSPTTLSDNTTQQEEEEEEWSLPQSSQIQQTGLEGDGGYPANPAPSPFGDLVKPTSGVLGATGGTGGLGDPAPSPAAVDGWTYEDDEGGFPAGFVLVLLALAMFAMYRRNQARQAGGTNCAGVGGYRGGGAYQPVSQYSKGR</sequence>
<keyword evidence="2" id="KW-1133">Transmembrane helix</keyword>
<feature type="compositionally biased region" description="Polar residues" evidence="1">
    <location>
        <begin position="85"/>
        <end position="101"/>
    </location>
</feature>